<gene>
    <name evidence="2" type="ORF">C8F04DRAFT_1265695</name>
</gene>
<name>A0AAD6SJJ2_9AGAR</name>
<organism evidence="2 3">
    <name type="scientific">Mycena alexandri</name>
    <dbReference type="NCBI Taxonomy" id="1745969"/>
    <lineage>
        <taxon>Eukaryota</taxon>
        <taxon>Fungi</taxon>
        <taxon>Dikarya</taxon>
        <taxon>Basidiomycota</taxon>
        <taxon>Agaricomycotina</taxon>
        <taxon>Agaricomycetes</taxon>
        <taxon>Agaricomycetidae</taxon>
        <taxon>Agaricales</taxon>
        <taxon>Marasmiineae</taxon>
        <taxon>Mycenaceae</taxon>
        <taxon>Mycena</taxon>
    </lineage>
</organism>
<evidence type="ECO:0000256" key="1">
    <source>
        <dbReference type="SAM" id="MobiDB-lite"/>
    </source>
</evidence>
<sequence length="690" mass="71866">MKIQVATTLVVVLALTNRAEAIFCLFWLLFVPNACRWGVGGGGGGGGAPSPPPTAPPPPPPPNCGPGTYRWGNGCRNAIGTCPNLPNNQVFAHPKYPCGCQVPNSPFDADAQICSVAPPNGKAFCETYATGQGSKCGIQCDPGYTFNPNTVKCIRGSLDGCPAPKQLAAGGLNKGCICLNPSDPAVSALGTKCGTVPYFDPDDATAGLPPPGRRRCIVPPEDVSNSKCVTECDPGYKLYQPLVFFPAQPIPVPNVSPPWPFPFAFPVDPPAMSTACARLSKLLTRLVFSHPSIPDGWPTRDGPLAMAWRAHAGMGSRDTVAALRATSTMRTILPPLSLLALLLPTALCADPVVVQNECEPPLKLAAFPTKTCECQHDNSIRADNGVGCAASAPPNSNVICLSYPSRTNPRSECDFACKQGFSKEGGQCVSGGGGTTELVAACPAPFVVSYASASGPCGCAANINMAKKRRPDAVQCLPPNANGKGGCRNVGTGSKCSVDCDDGYKPSADETQCVPERANVTISELDCSADAGRVGFLTADPVEGCVCKPTRTENFCGVAVGDPDAEMSCTDTTHSNGTREVKCAVQCTAPAFVANAENKCEEAEAESSTIAGTGTPRDSFETRCTEKVFRLPGKAGCKCAASPPEGGQECRGAGENEYVICRYRKGSGRPAACSKNCVQGTYPDENNQCN</sequence>
<protein>
    <submittedName>
        <fullName evidence="2">Uncharacterized protein</fullName>
    </submittedName>
</protein>
<dbReference type="EMBL" id="JARJCM010000109">
    <property type="protein sequence ID" value="KAJ7028738.1"/>
    <property type="molecule type" value="Genomic_DNA"/>
</dbReference>
<accession>A0AAD6SJJ2</accession>
<feature type="region of interest" description="Disordered" evidence="1">
    <location>
        <begin position="43"/>
        <end position="63"/>
    </location>
</feature>
<comment type="caution">
    <text evidence="2">The sequence shown here is derived from an EMBL/GenBank/DDBJ whole genome shotgun (WGS) entry which is preliminary data.</text>
</comment>
<evidence type="ECO:0000313" key="3">
    <source>
        <dbReference type="Proteomes" id="UP001218188"/>
    </source>
</evidence>
<reference evidence="2" key="1">
    <citation type="submission" date="2023-03" db="EMBL/GenBank/DDBJ databases">
        <title>Massive genome expansion in bonnet fungi (Mycena s.s.) driven by repeated elements and novel gene families across ecological guilds.</title>
        <authorList>
            <consortium name="Lawrence Berkeley National Laboratory"/>
            <person name="Harder C.B."/>
            <person name="Miyauchi S."/>
            <person name="Viragh M."/>
            <person name="Kuo A."/>
            <person name="Thoen E."/>
            <person name="Andreopoulos B."/>
            <person name="Lu D."/>
            <person name="Skrede I."/>
            <person name="Drula E."/>
            <person name="Henrissat B."/>
            <person name="Morin E."/>
            <person name="Kohler A."/>
            <person name="Barry K."/>
            <person name="LaButti K."/>
            <person name="Morin E."/>
            <person name="Salamov A."/>
            <person name="Lipzen A."/>
            <person name="Mereny Z."/>
            <person name="Hegedus B."/>
            <person name="Baldrian P."/>
            <person name="Stursova M."/>
            <person name="Weitz H."/>
            <person name="Taylor A."/>
            <person name="Grigoriev I.V."/>
            <person name="Nagy L.G."/>
            <person name="Martin F."/>
            <person name="Kauserud H."/>
        </authorList>
    </citation>
    <scope>NUCLEOTIDE SEQUENCE</scope>
    <source>
        <strain evidence="2">CBHHK200</strain>
    </source>
</reference>
<keyword evidence="3" id="KW-1185">Reference proteome</keyword>
<proteinExistence type="predicted"/>
<dbReference type="Proteomes" id="UP001218188">
    <property type="component" value="Unassembled WGS sequence"/>
</dbReference>
<feature type="compositionally biased region" description="Pro residues" evidence="1">
    <location>
        <begin position="49"/>
        <end position="63"/>
    </location>
</feature>
<evidence type="ECO:0000313" key="2">
    <source>
        <dbReference type="EMBL" id="KAJ7028738.1"/>
    </source>
</evidence>
<dbReference type="AlphaFoldDB" id="A0AAD6SJJ2"/>